<dbReference type="InterPro" id="IPR019181">
    <property type="entry name" value="LSM12_ABD"/>
</dbReference>
<proteinExistence type="predicted"/>
<dbReference type="EMBL" id="JAVXUP010001135">
    <property type="protein sequence ID" value="KAK3015562.1"/>
    <property type="molecule type" value="Genomic_DNA"/>
</dbReference>
<dbReference type="Proteomes" id="UP001188597">
    <property type="component" value="Unassembled WGS sequence"/>
</dbReference>
<keyword evidence="3" id="KW-1185">Reference proteome</keyword>
<sequence length="78" mass="8730">MAINKQRKGIRSGMLALHQDNLGRRAEDPLDLKKCYLDLNTLQSREESAIRQAEIDAERIGVGVTAEAQSIFDALFKT</sequence>
<dbReference type="InterPro" id="IPR039683">
    <property type="entry name" value="Lsm12-like"/>
</dbReference>
<comment type="caution">
    <text evidence="2">The sequence shown here is derived from an EMBL/GenBank/DDBJ whole genome shotgun (WGS) entry which is preliminary data.</text>
</comment>
<gene>
    <name evidence="2" type="ORF">RJ639_007735</name>
</gene>
<protein>
    <recommendedName>
        <fullName evidence="1">AD domain-containing protein</fullName>
    </recommendedName>
</protein>
<dbReference type="PANTHER" id="PTHR13542">
    <property type="entry name" value="LSM12 HOMOLOG"/>
    <property type="match status" value="1"/>
</dbReference>
<evidence type="ECO:0000313" key="3">
    <source>
        <dbReference type="Proteomes" id="UP001188597"/>
    </source>
</evidence>
<reference evidence="2" key="1">
    <citation type="submission" date="2022-12" db="EMBL/GenBank/DDBJ databases">
        <title>Draft genome assemblies for two species of Escallonia (Escalloniales).</title>
        <authorList>
            <person name="Chanderbali A."/>
            <person name="Dervinis C."/>
            <person name="Anghel I."/>
            <person name="Soltis D."/>
            <person name="Soltis P."/>
            <person name="Zapata F."/>
        </authorList>
    </citation>
    <scope>NUCLEOTIDE SEQUENCE</scope>
    <source>
        <strain evidence="2">UCBG64.0493</strain>
        <tissue evidence="2">Leaf</tissue>
    </source>
</reference>
<accession>A0AA88VWX6</accession>
<evidence type="ECO:0000259" key="1">
    <source>
        <dbReference type="PROSITE" id="PS52001"/>
    </source>
</evidence>
<organism evidence="2 3">
    <name type="scientific">Escallonia herrerae</name>
    <dbReference type="NCBI Taxonomy" id="1293975"/>
    <lineage>
        <taxon>Eukaryota</taxon>
        <taxon>Viridiplantae</taxon>
        <taxon>Streptophyta</taxon>
        <taxon>Embryophyta</taxon>
        <taxon>Tracheophyta</taxon>
        <taxon>Spermatophyta</taxon>
        <taxon>Magnoliopsida</taxon>
        <taxon>eudicotyledons</taxon>
        <taxon>Gunneridae</taxon>
        <taxon>Pentapetalae</taxon>
        <taxon>asterids</taxon>
        <taxon>campanulids</taxon>
        <taxon>Escalloniales</taxon>
        <taxon>Escalloniaceae</taxon>
        <taxon>Escallonia</taxon>
    </lineage>
</organism>
<name>A0AA88VWX6_9ASTE</name>
<feature type="domain" description="AD" evidence="1">
    <location>
        <begin position="35"/>
        <end position="78"/>
    </location>
</feature>
<dbReference type="AlphaFoldDB" id="A0AA88VWX6"/>
<dbReference type="PROSITE" id="PS52001">
    <property type="entry name" value="AD"/>
    <property type="match status" value="1"/>
</dbReference>
<evidence type="ECO:0000313" key="2">
    <source>
        <dbReference type="EMBL" id="KAK3015562.1"/>
    </source>
</evidence>
<dbReference type="Pfam" id="PF09793">
    <property type="entry name" value="AD"/>
    <property type="match status" value="1"/>
</dbReference>
<dbReference type="InterPro" id="IPR047574">
    <property type="entry name" value="AD"/>
</dbReference>